<dbReference type="PIRSF" id="PIRSF001221">
    <property type="entry name" value="Amidase_fungi"/>
    <property type="match status" value="1"/>
</dbReference>
<dbReference type="Gene3D" id="3.90.1300.10">
    <property type="entry name" value="Amidase signature (AS) domain"/>
    <property type="match status" value="1"/>
</dbReference>
<feature type="active site" description="Charge relay system" evidence="3">
    <location>
        <position position="204"/>
    </location>
</feature>
<dbReference type="EMBL" id="PXOF01000067">
    <property type="protein sequence ID" value="RGP68672.1"/>
    <property type="molecule type" value="Genomic_DNA"/>
</dbReference>
<name>A0A395S9A0_FUSSP</name>
<gene>
    <name evidence="5" type="ORF">FSPOR_5142</name>
</gene>
<evidence type="ECO:0000259" key="4">
    <source>
        <dbReference type="Pfam" id="PF01425"/>
    </source>
</evidence>
<dbReference type="InterPro" id="IPR036928">
    <property type="entry name" value="AS_sf"/>
</dbReference>
<accession>A0A395S9A0</accession>
<dbReference type="SUPFAM" id="SSF75304">
    <property type="entry name" value="Amidase signature (AS) enzymes"/>
    <property type="match status" value="1"/>
</dbReference>
<sequence length="546" mass="60086">MSWKAIAKAAQAEVLSSIPTKWRLDPDKYRSLTDVTSVPRECGILSDAQLEITDLTALEVVKRIESCELTAVQVLEAFATRTAIVHQLVNCLMDWFYDDGLRQAEELDKSFKSTGKLKGPLHGVPIALKDFHFVAGRPTTTGYVSRRDFRPEHDSALVKTLRDAGAIFYCKTTMPQSGMAIETVSNLWGRTLNPFNTGLSAGGSSGGDAVLVALKGTPITPSTDLGGSIRVPAAFNGLYGIRPTSDRIPKGGMDNINNGQLSIKLSCGPICHSMEDLEAFTRLINAHPANQHDPTSVSVPWRTVKQVEGKLTIGLMKWDKVVMPHPPVIRALEHTKRALEKAGHKVVDFDVPFDCWDAIQTTFDTYYQSGHSGTLSALAATGEPLIPAFEDLIKVFGSKELSAAESLQLNVKARVFREKFRDAWDDTARLTNTGRPIDALICPPAPAVGYPHDFNVYWGYTSLFNLLDYPSVILPVANFKVNPQDDPIASEYKPLETNPYDKPNHELYHPDLFSSQPSNIQVVGRPFQDEELINVSSVVDGLLRVV</sequence>
<comment type="caution">
    <text evidence="5">The sequence shown here is derived from an EMBL/GenBank/DDBJ whole genome shotgun (WGS) entry which is preliminary data.</text>
</comment>
<evidence type="ECO:0000256" key="1">
    <source>
        <dbReference type="ARBA" id="ARBA00009199"/>
    </source>
</evidence>
<evidence type="ECO:0000256" key="2">
    <source>
        <dbReference type="ARBA" id="ARBA00022801"/>
    </source>
</evidence>
<proteinExistence type="inferred from homology"/>
<keyword evidence="6" id="KW-1185">Reference proteome</keyword>
<dbReference type="Pfam" id="PF01425">
    <property type="entry name" value="Amidase"/>
    <property type="match status" value="1"/>
</dbReference>
<dbReference type="InterPro" id="IPR023631">
    <property type="entry name" value="Amidase_dom"/>
</dbReference>
<reference evidence="5 6" key="1">
    <citation type="journal article" date="2018" name="PLoS Pathog.">
        <title>Evolution of structural diversity of trichothecenes, a family of toxins produced by plant pathogenic and entomopathogenic fungi.</title>
        <authorList>
            <person name="Proctor R.H."/>
            <person name="McCormick S.P."/>
            <person name="Kim H.S."/>
            <person name="Cardoza R.E."/>
            <person name="Stanley A.M."/>
            <person name="Lindo L."/>
            <person name="Kelly A."/>
            <person name="Brown D.W."/>
            <person name="Lee T."/>
            <person name="Vaughan M.M."/>
            <person name="Alexander N.J."/>
            <person name="Busman M."/>
            <person name="Gutierrez S."/>
        </authorList>
    </citation>
    <scope>NUCLEOTIDE SEQUENCE [LARGE SCALE GENOMIC DNA]</scope>
    <source>
        <strain evidence="5 6">NRRL 3299</strain>
    </source>
</reference>
<dbReference type="GO" id="GO:0016787">
    <property type="term" value="F:hydrolase activity"/>
    <property type="evidence" value="ECO:0007669"/>
    <property type="project" value="UniProtKB-KW"/>
</dbReference>
<dbReference type="Proteomes" id="UP000266152">
    <property type="component" value="Unassembled WGS sequence"/>
</dbReference>
<feature type="domain" description="Amidase" evidence="4">
    <location>
        <begin position="74"/>
        <end position="532"/>
    </location>
</feature>
<feature type="active site" description="Charge relay system" evidence="3">
    <location>
        <position position="129"/>
    </location>
</feature>
<feature type="active site" description="Acyl-ester intermediate" evidence="3">
    <location>
        <position position="228"/>
    </location>
</feature>
<dbReference type="STRING" id="5514.A0A395S9A0"/>
<evidence type="ECO:0000313" key="6">
    <source>
        <dbReference type="Proteomes" id="UP000266152"/>
    </source>
</evidence>
<evidence type="ECO:0000313" key="5">
    <source>
        <dbReference type="EMBL" id="RGP68672.1"/>
    </source>
</evidence>
<dbReference type="PANTHER" id="PTHR46072">
    <property type="entry name" value="AMIDASE-RELATED-RELATED"/>
    <property type="match status" value="1"/>
</dbReference>
<dbReference type="AlphaFoldDB" id="A0A395S9A0"/>
<evidence type="ECO:0000256" key="3">
    <source>
        <dbReference type="PIRSR" id="PIRSR001221-1"/>
    </source>
</evidence>
<organism evidence="5 6">
    <name type="scientific">Fusarium sporotrichioides</name>
    <dbReference type="NCBI Taxonomy" id="5514"/>
    <lineage>
        <taxon>Eukaryota</taxon>
        <taxon>Fungi</taxon>
        <taxon>Dikarya</taxon>
        <taxon>Ascomycota</taxon>
        <taxon>Pezizomycotina</taxon>
        <taxon>Sordariomycetes</taxon>
        <taxon>Hypocreomycetidae</taxon>
        <taxon>Hypocreales</taxon>
        <taxon>Nectriaceae</taxon>
        <taxon>Fusarium</taxon>
    </lineage>
</organism>
<keyword evidence="2" id="KW-0378">Hydrolase</keyword>
<comment type="similarity">
    <text evidence="1">Belongs to the amidase family.</text>
</comment>
<protein>
    <recommendedName>
        <fullName evidence="4">Amidase domain-containing protein</fullName>
    </recommendedName>
</protein>